<reference evidence="2" key="1">
    <citation type="submission" date="2020-01" db="EMBL/GenBank/DDBJ databases">
        <title>Muricauda ochracea sp. nov., isolated from a tidal flat of Garorim bay in Korea.</title>
        <authorList>
            <person name="Kim D."/>
            <person name="Yoo Y."/>
            <person name="Kim J.-J."/>
        </authorList>
    </citation>
    <scope>NUCLEOTIDE SEQUENCE</scope>
    <source>
        <strain evidence="2">JGD-17</strain>
    </source>
</reference>
<dbReference type="AlphaFoldDB" id="A0A964WWD3"/>
<evidence type="ECO:0000313" key="3">
    <source>
        <dbReference type="Proteomes" id="UP000667650"/>
    </source>
</evidence>
<dbReference type="EMBL" id="JAAABI010000001">
    <property type="protein sequence ID" value="NAY90911.1"/>
    <property type="molecule type" value="Genomic_DNA"/>
</dbReference>
<evidence type="ECO:0008006" key="4">
    <source>
        <dbReference type="Google" id="ProtNLM"/>
    </source>
</evidence>
<keyword evidence="1" id="KW-1133">Transmembrane helix</keyword>
<sequence>MLTSVFISVILGAICLLFAILYKQNTSIRISLGIIGVVLLFYGGYGYGSMNPIAHIETFDTGNKLQVKYPVTDVQVISPVDGDVVKCRILSMGVYPETHDKDIWVLLKPSDNKYYPQSDYTNTSYKESGKWQVVTRFGGDQGESYDLVVYETNTTASQFFSETISKWKAANDYEGLTAEELPSGAIEIDRVQVTLESNCRGIH</sequence>
<comment type="caution">
    <text evidence="2">The sequence shown here is derived from an EMBL/GenBank/DDBJ whole genome shotgun (WGS) entry which is preliminary data.</text>
</comment>
<feature type="transmembrane region" description="Helical" evidence="1">
    <location>
        <begin position="6"/>
        <end position="23"/>
    </location>
</feature>
<feature type="transmembrane region" description="Helical" evidence="1">
    <location>
        <begin position="30"/>
        <end position="48"/>
    </location>
</feature>
<dbReference type="RefSeq" id="WP_166522307.1">
    <property type="nucleotide sequence ID" value="NZ_JAAABI010000001.1"/>
</dbReference>
<keyword evidence="1" id="KW-0812">Transmembrane</keyword>
<protein>
    <recommendedName>
        <fullName evidence="4">DUF2892 domain-containing protein</fullName>
    </recommendedName>
</protein>
<evidence type="ECO:0000313" key="2">
    <source>
        <dbReference type="EMBL" id="NAY90911.1"/>
    </source>
</evidence>
<proteinExistence type="predicted"/>
<organism evidence="2 3">
    <name type="scientific">Flagellimonas ochracea</name>
    <dbReference type="NCBI Taxonomy" id="2696472"/>
    <lineage>
        <taxon>Bacteria</taxon>
        <taxon>Pseudomonadati</taxon>
        <taxon>Bacteroidota</taxon>
        <taxon>Flavobacteriia</taxon>
        <taxon>Flavobacteriales</taxon>
        <taxon>Flavobacteriaceae</taxon>
        <taxon>Flagellimonas</taxon>
    </lineage>
</organism>
<dbReference type="Proteomes" id="UP000667650">
    <property type="component" value="Unassembled WGS sequence"/>
</dbReference>
<keyword evidence="1" id="KW-0472">Membrane</keyword>
<accession>A0A964WWD3</accession>
<keyword evidence="3" id="KW-1185">Reference proteome</keyword>
<name>A0A964WWD3_9FLAO</name>
<evidence type="ECO:0000256" key="1">
    <source>
        <dbReference type="SAM" id="Phobius"/>
    </source>
</evidence>
<gene>
    <name evidence="2" type="ORF">GTQ34_03180</name>
</gene>